<keyword evidence="2" id="KW-1133">Transmembrane helix</keyword>
<dbReference type="PANTHER" id="PTHR11360:SF287">
    <property type="entry name" value="MFS MONOCARBOXYLATE TRANSPORTER"/>
    <property type="match status" value="1"/>
</dbReference>
<feature type="region of interest" description="Disordered" evidence="1">
    <location>
        <begin position="1"/>
        <end position="21"/>
    </location>
</feature>
<accession>A0AAW0CVS8</accession>
<dbReference type="EMBL" id="JAYKXP010000038">
    <property type="protein sequence ID" value="KAK7040082.1"/>
    <property type="molecule type" value="Genomic_DNA"/>
</dbReference>
<sequence length="247" mass="26849">MAGSEIELETRTMPRENGLSDHGSFVERSVEENDIAPVNAVSLPPVDTGFGAWAYLASAFFLELIVWTYPFSYGVFLNYYNTKVYHGASSSVLAVAGSVGSGLLYLTSVVILLFVNRYPWYKRHVMVFGLVMAVAGLVGAAYSTQPWQLVLTQGIMYSLGGSLLYFPMSTWMFEWFSAKKGLVGLLPLFFARLSLSSEKAAGIIFSGTGVGGVVMPIIVERLLDANGPKTTLLAMVNTDVLADQDII</sequence>
<gene>
    <name evidence="4" type="ORF">VNI00_008594</name>
    <name evidence="3" type="ORF">VNI00_009887</name>
</gene>
<evidence type="ECO:0000256" key="1">
    <source>
        <dbReference type="SAM" id="MobiDB-lite"/>
    </source>
</evidence>
<protein>
    <submittedName>
        <fullName evidence="4">Uncharacterized protein</fullName>
    </submittedName>
</protein>
<keyword evidence="5" id="KW-1185">Reference proteome</keyword>
<dbReference type="Proteomes" id="UP001383192">
    <property type="component" value="Unassembled WGS sequence"/>
</dbReference>
<feature type="transmembrane region" description="Helical" evidence="2">
    <location>
        <begin position="92"/>
        <end position="115"/>
    </location>
</feature>
<feature type="transmembrane region" description="Helical" evidence="2">
    <location>
        <begin position="52"/>
        <end position="80"/>
    </location>
</feature>
<keyword evidence="2" id="KW-0812">Transmembrane</keyword>
<evidence type="ECO:0000313" key="5">
    <source>
        <dbReference type="Proteomes" id="UP001383192"/>
    </source>
</evidence>
<feature type="transmembrane region" description="Helical" evidence="2">
    <location>
        <begin position="200"/>
        <end position="219"/>
    </location>
</feature>
<keyword evidence="2" id="KW-0472">Membrane</keyword>
<evidence type="ECO:0000313" key="4">
    <source>
        <dbReference type="EMBL" id="KAK7043240.1"/>
    </source>
</evidence>
<proteinExistence type="predicted"/>
<dbReference type="InterPro" id="IPR050327">
    <property type="entry name" value="Proton-linked_MCT"/>
</dbReference>
<dbReference type="SUPFAM" id="SSF103473">
    <property type="entry name" value="MFS general substrate transporter"/>
    <property type="match status" value="1"/>
</dbReference>
<dbReference type="AlphaFoldDB" id="A0AAW0CVS8"/>
<reference evidence="4 5" key="1">
    <citation type="submission" date="2024-01" db="EMBL/GenBank/DDBJ databases">
        <title>A draft genome for a cacao thread blight-causing isolate of Paramarasmius palmivorus.</title>
        <authorList>
            <person name="Baruah I.K."/>
            <person name="Bukari Y."/>
            <person name="Amoako-Attah I."/>
            <person name="Meinhardt L.W."/>
            <person name="Bailey B.A."/>
            <person name="Cohen S.P."/>
        </authorList>
    </citation>
    <scope>NUCLEOTIDE SEQUENCE [LARGE SCALE GENOMIC DNA]</scope>
    <source>
        <strain evidence="4 5">GH-12</strain>
    </source>
</reference>
<dbReference type="InterPro" id="IPR036259">
    <property type="entry name" value="MFS_trans_sf"/>
</dbReference>
<dbReference type="Gene3D" id="1.20.1250.20">
    <property type="entry name" value="MFS general substrate transporter like domains"/>
    <property type="match status" value="1"/>
</dbReference>
<organism evidence="4 5">
    <name type="scientific">Paramarasmius palmivorus</name>
    <dbReference type="NCBI Taxonomy" id="297713"/>
    <lineage>
        <taxon>Eukaryota</taxon>
        <taxon>Fungi</taxon>
        <taxon>Dikarya</taxon>
        <taxon>Basidiomycota</taxon>
        <taxon>Agaricomycotina</taxon>
        <taxon>Agaricomycetes</taxon>
        <taxon>Agaricomycetidae</taxon>
        <taxon>Agaricales</taxon>
        <taxon>Marasmiineae</taxon>
        <taxon>Marasmiaceae</taxon>
        <taxon>Paramarasmius</taxon>
    </lineage>
</organism>
<dbReference type="PANTHER" id="PTHR11360">
    <property type="entry name" value="MONOCARBOXYLATE TRANSPORTER"/>
    <property type="match status" value="1"/>
</dbReference>
<evidence type="ECO:0000256" key="2">
    <source>
        <dbReference type="SAM" id="Phobius"/>
    </source>
</evidence>
<feature type="transmembrane region" description="Helical" evidence="2">
    <location>
        <begin position="121"/>
        <end position="142"/>
    </location>
</feature>
<evidence type="ECO:0000313" key="3">
    <source>
        <dbReference type="EMBL" id="KAK7040082.1"/>
    </source>
</evidence>
<dbReference type="EMBL" id="JAYKXP010000029">
    <property type="protein sequence ID" value="KAK7043240.1"/>
    <property type="molecule type" value="Genomic_DNA"/>
</dbReference>
<name>A0AAW0CVS8_9AGAR</name>
<comment type="caution">
    <text evidence="4">The sequence shown here is derived from an EMBL/GenBank/DDBJ whole genome shotgun (WGS) entry which is preliminary data.</text>
</comment>